<evidence type="ECO:0000259" key="2">
    <source>
        <dbReference type="Pfam" id="PF00483"/>
    </source>
</evidence>
<dbReference type="Pfam" id="PF25087">
    <property type="entry name" value="GMPPB_C"/>
    <property type="match status" value="1"/>
</dbReference>
<evidence type="ECO:0000259" key="3">
    <source>
        <dbReference type="Pfam" id="PF25087"/>
    </source>
</evidence>
<keyword evidence="4" id="KW-0548">Nucleotidyltransferase</keyword>
<name>A0A0M0JCY3_9EUKA</name>
<dbReference type="InterPro" id="IPR050486">
    <property type="entry name" value="Mannose-1P_guanyltransferase"/>
</dbReference>
<proteinExistence type="inferred from homology"/>
<feature type="domain" description="Mannose-1-phosphate guanyltransferase C-terminal" evidence="3">
    <location>
        <begin position="253"/>
        <end position="353"/>
    </location>
</feature>
<evidence type="ECO:0000313" key="5">
    <source>
        <dbReference type="Proteomes" id="UP000037460"/>
    </source>
</evidence>
<dbReference type="SUPFAM" id="SSF53448">
    <property type="entry name" value="Nucleotide-diphospho-sugar transferases"/>
    <property type="match status" value="1"/>
</dbReference>
<dbReference type="AlphaFoldDB" id="A0A0M0JCY3"/>
<accession>A0A0M0JCY3</accession>
<sequence>MPAMRPITMSLPLPLIEFCNVSLLEHQLRALKDAGVSEVLICVHERVVPTTFDEYVKRCEVELGLKIGCAKEETALGTAGPLKAAEAMITSESDPDTPFIVVNSDVLCTYPLRDLLHLHKKHAREGTVLTTRCADPSITSRYGVCVIDERTGRVRHFVDKPQTYVSDVINAGVYVFSPSIFRRLPAGRKISMNEILPVLANADQLHSMLLHGYWVKITDCTSFLDAVGPHLELTRFMSPSKLTKVPADESYEIRGDVMVHESAKIGAGCVLGPRVVIGPDCVLGEGVRLEASALLAGVQIRSHALVKNSLLGWRCTVGQWSHVIGSVFGEEVRVSEALLVRGATVLPHKELEAFRADGTDYHLICADVLSPALRAACM</sequence>
<dbReference type="Gene3D" id="3.90.550.10">
    <property type="entry name" value="Spore Coat Polysaccharide Biosynthesis Protein SpsA, Chain A"/>
    <property type="match status" value="1"/>
</dbReference>
<dbReference type="InterPro" id="IPR005835">
    <property type="entry name" value="NTP_transferase_dom"/>
</dbReference>
<comment type="caution">
    <text evidence="4">The sequence shown here is derived from an EMBL/GenBank/DDBJ whole genome shotgun (WGS) entry which is preliminary data.</text>
</comment>
<feature type="domain" description="Nucleotidyl transferase" evidence="2">
    <location>
        <begin position="4"/>
        <end position="226"/>
    </location>
</feature>
<dbReference type="EMBL" id="JWZX01003129">
    <property type="protein sequence ID" value="KOO24068.1"/>
    <property type="molecule type" value="Genomic_DNA"/>
</dbReference>
<dbReference type="Pfam" id="PF00483">
    <property type="entry name" value="NTP_transferase"/>
    <property type="match status" value="1"/>
</dbReference>
<gene>
    <name evidence="4" type="ORF">Ctob_010779</name>
</gene>
<dbReference type="OrthoDB" id="1733332at2759"/>
<evidence type="ECO:0000313" key="4">
    <source>
        <dbReference type="EMBL" id="KOO24068.1"/>
    </source>
</evidence>
<organism evidence="4 5">
    <name type="scientific">Chrysochromulina tobinii</name>
    <dbReference type="NCBI Taxonomy" id="1460289"/>
    <lineage>
        <taxon>Eukaryota</taxon>
        <taxon>Haptista</taxon>
        <taxon>Haptophyta</taxon>
        <taxon>Prymnesiophyceae</taxon>
        <taxon>Prymnesiales</taxon>
        <taxon>Chrysochromulinaceae</taxon>
        <taxon>Chrysochromulina</taxon>
    </lineage>
</organism>
<protein>
    <submittedName>
        <fullName evidence="4">Mannose-1-phosphate guanylyltransferase</fullName>
    </submittedName>
</protein>
<dbReference type="InterPro" id="IPR029044">
    <property type="entry name" value="Nucleotide-diphossugar_trans"/>
</dbReference>
<reference evidence="5" key="1">
    <citation type="journal article" date="2015" name="PLoS Genet.">
        <title>Genome Sequence and Transcriptome Analyses of Chrysochromulina tobin: Metabolic Tools for Enhanced Algal Fitness in the Prominent Order Prymnesiales (Haptophyceae).</title>
        <authorList>
            <person name="Hovde B.T."/>
            <person name="Deodato C.R."/>
            <person name="Hunsperger H.M."/>
            <person name="Ryken S.A."/>
            <person name="Yost W."/>
            <person name="Jha R.K."/>
            <person name="Patterson J."/>
            <person name="Monnat R.J. Jr."/>
            <person name="Barlow S.B."/>
            <person name="Starkenburg S.R."/>
            <person name="Cattolico R.A."/>
        </authorList>
    </citation>
    <scope>NUCLEOTIDE SEQUENCE</scope>
    <source>
        <strain evidence="5">CCMP291</strain>
    </source>
</reference>
<comment type="similarity">
    <text evidence="1">Belongs to the transferase hexapeptide repeat family.</text>
</comment>
<dbReference type="Gene3D" id="2.160.10.10">
    <property type="entry name" value="Hexapeptide repeat proteins"/>
    <property type="match status" value="1"/>
</dbReference>
<keyword evidence="5" id="KW-1185">Reference proteome</keyword>
<dbReference type="Proteomes" id="UP000037460">
    <property type="component" value="Unassembled WGS sequence"/>
</dbReference>
<feature type="non-terminal residue" evidence="4">
    <location>
        <position position="378"/>
    </location>
</feature>
<keyword evidence="4" id="KW-0808">Transferase</keyword>
<dbReference type="InterPro" id="IPR056729">
    <property type="entry name" value="GMPPB_C"/>
</dbReference>
<dbReference type="PANTHER" id="PTHR22572">
    <property type="entry name" value="SUGAR-1-PHOSPHATE GUANYL TRANSFERASE"/>
    <property type="match status" value="1"/>
</dbReference>
<evidence type="ECO:0000256" key="1">
    <source>
        <dbReference type="ARBA" id="ARBA00007274"/>
    </source>
</evidence>
<dbReference type="GO" id="GO:0016779">
    <property type="term" value="F:nucleotidyltransferase activity"/>
    <property type="evidence" value="ECO:0007669"/>
    <property type="project" value="UniProtKB-KW"/>
</dbReference>